<proteinExistence type="inferred from homology"/>
<dbReference type="KEGG" id="pka:PQ456_00885"/>
<keyword evidence="7 8" id="KW-0472">Membrane</keyword>
<evidence type="ECO:0000256" key="4">
    <source>
        <dbReference type="ARBA" id="ARBA00022475"/>
    </source>
</evidence>
<keyword evidence="5 8" id="KW-0812">Transmembrane</keyword>
<dbReference type="GO" id="GO:0005886">
    <property type="term" value="C:plasma membrane"/>
    <property type="evidence" value="ECO:0007669"/>
    <property type="project" value="UniProtKB-SubCell"/>
</dbReference>
<dbReference type="InterPro" id="IPR011606">
    <property type="entry name" value="Brnchd-chn_aa_trnsp_permease"/>
</dbReference>
<reference evidence="9 10" key="1">
    <citation type="submission" date="2023-02" db="EMBL/GenBank/DDBJ databases">
        <title>Genome sequence of Paenibacillus kyungheensis KACC 18744.</title>
        <authorList>
            <person name="Kim S."/>
            <person name="Heo J."/>
            <person name="Kwon S.-W."/>
        </authorList>
    </citation>
    <scope>NUCLEOTIDE SEQUENCE [LARGE SCALE GENOMIC DNA]</scope>
    <source>
        <strain evidence="9 10">KACC 18744</strain>
    </source>
</reference>
<feature type="transmembrane region" description="Helical" evidence="8">
    <location>
        <begin position="12"/>
        <end position="32"/>
    </location>
</feature>
<comment type="similarity">
    <text evidence="2">Belongs to the AzlC family.</text>
</comment>
<evidence type="ECO:0000313" key="9">
    <source>
        <dbReference type="EMBL" id="WCT56111.1"/>
    </source>
</evidence>
<comment type="subcellular location">
    <subcellularLocation>
        <location evidence="1">Cell membrane</location>
        <topology evidence="1">Multi-pass membrane protein</topology>
    </subcellularLocation>
</comment>
<name>A0AAX3M1W2_9BACL</name>
<keyword evidence="6 8" id="KW-1133">Transmembrane helix</keyword>
<evidence type="ECO:0000256" key="5">
    <source>
        <dbReference type="ARBA" id="ARBA00022692"/>
    </source>
</evidence>
<evidence type="ECO:0000256" key="1">
    <source>
        <dbReference type="ARBA" id="ARBA00004651"/>
    </source>
</evidence>
<evidence type="ECO:0000256" key="6">
    <source>
        <dbReference type="ARBA" id="ARBA00022989"/>
    </source>
</evidence>
<dbReference type="PANTHER" id="PTHR34979:SF1">
    <property type="entry name" value="INNER MEMBRANE PROTEIN YGAZ"/>
    <property type="match status" value="1"/>
</dbReference>
<feature type="transmembrane region" description="Helical" evidence="8">
    <location>
        <begin position="129"/>
        <end position="152"/>
    </location>
</feature>
<dbReference type="GO" id="GO:1903785">
    <property type="term" value="P:L-valine transmembrane transport"/>
    <property type="evidence" value="ECO:0007669"/>
    <property type="project" value="TreeGrafter"/>
</dbReference>
<organism evidence="9 10">
    <name type="scientific">Paenibacillus kyungheensis</name>
    <dbReference type="NCBI Taxonomy" id="1452732"/>
    <lineage>
        <taxon>Bacteria</taxon>
        <taxon>Bacillati</taxon>
        <taxon>Bacillota</taxon>
        <taxon>Bacilli</taxon>
        <taxon>Bacillales</taxon>
        <taxon>Paenibacillaceae</taxon>
        <taxon>Paenibacillus</taxon>
    </lineage>
</organism>
<evidence type="ECO:0000256" key="7">
    <source>
        <dbReference type="ARBA" id="ARBA00023136"/>
    </source>
</evidence>
<feature type="transmembrane region" description="Helical" evidence="8">
    <location>
        <begin position="183"/>
        <end position="201"/>
    </location>
</feature>
<protein>
    <submittedName>
        <fullName evidence="9">AzlC family ABC transporter permease</fullName>
    </submittedName>
</protein>
<feature type="transmembrane region" description="Helical" evidence="8">
    <location>
        <begin position="207"/>
        <end position="224"/>
    </location>
</feature>
<dbReference type="Proteomes" id="UP001220509">
    <property type="component" value="Chromosome"/>
</dbReference>
<accession>A0AAX3M1W2</accession>
<feature type="transmembrane region" description="Helical" evidence="8">
    <location>
        <begin position="62"/>
        <end position="81"/>
    </location>
</feature>
<gene>
    <name evidence="9" type="ORF">PQ456_00885</name>
</gene>
<dbReference type="PANTHER" id="PTHR34979">
    <property type="entry name" value="INNER MEMBRANE PROTEIN YGAZ"/>
    <property type="match status" value="1"/>
</dbReference>
<dbReference type="AlphaFoldDB" id="A0AAX3M1W2"/>
<sequence>MLTKPHTVKTALLEAFPLALAIAAYGLSYGVLATQAHWSLWSTIMMSVLVFSGSVQLMIIAMVISGATLPGMIITAVLLNLRNLLYGASLADNLAPASRKYRWLLAFGVSDESFVLGNIRYQKYGADPLYFGVVAGLFYSAWVIASYIGAYIGDLIDPVRWGLDLAFPITFVALLIPSLTDKSIIATAVTALGIASILHYIMPTNEFNLIITGVISPFVGMYIARRQQHV</sequence>
<dbReference type="RefSeq" id="WP_273614418.1">
    <property type="nucleotide sequence ID" value="NZ_CP117416.1"/>
</dbReference>
<evidence type="ECO:0000256" key="2">
    <source>
        <dbReference type="ARBA" id="ARBA00010735"/>
    </source>
</evidence>
<dbReference type="Pfam" id="PF03591">
    <property type="entry name" value="AzlC"/>
    <property type="match status" value="1"/>
</dbReference>
<keyword evidence="4" id="KW-1003">Cell membrane</keyword>
<dbReference type="EMBL" id="CP117416">
    <property type="protein sequence ID" value="WCT56111.1"/>
    <property type="molecule type" value="Genomic_DNA"/>
</dbReference>
<evidence type="ECO:0000256" key="3">
    <source>
        <dbReference type="ARBA" id="ARBA00022448"/>
    </source>
</evidence>
<feature type="transmembrane region" description="Helical" evidence="8">
    <location>
        <begin position="158"/>
        <end position="176"/>
    </location>
</feature>
<evidence type="ECO:0000256" key="8">
    <source>
        <dbReference type="SAM" id="Phobius"/>
    </source>
</evidence>
<keyword evidence="10" id="KW-1185">Reference proteome</keyword>
<evidence type="ECO:0000313" key="10">
    <source>
        <dbReference type="Proteomes" id="UP001220509"/>
    </source>
</evidence>
<keyword evidence="3" id="KW-0813">Transport</keyword>